<dbReference type="InterPro" id="IPR006223">
    <property type="entry name" value="GcvT"/>
</dbReference>
<evidence type="ECO:0000313" key="10">
    <source>
        <dbReference type="Proteomes" id="UP001524569"/>
    </source>
</evidence>
<dbReference type="PANTHER" id="PTHR43757">
    <property type="entry name" value="AMINOMETHYLTRANSFERASE"/>
    <property type="match status" value="1"/>
</dbReference>
<comment type="catalytic activity">
    <reaction evidence="6">
        <text>N(6)-[(R)-S(8)-aminomethyldihydrolipoyl]-L-lysyl-[protein] + (6S)-5,6,7,8-tetrahydrofolate = N(6)-[(R)-dihydrolipoyl]-L-lysyl-[protein] + (6R)-5,10-methylene-5,6,7,8-tetrahydrofolate + NH4(+)</text>
        <dbReference type="Rhea" id="RHEA:16945"/>
        <dbReference type="Rhea" id="RHEA-COMP:10475"/>
        <dbReference type="Rhea" id="RHEA-COMP:10492"/>
        <dbReference type="ChEBI" id="CHEBI:15636"/>
        <dbReference type="ChEBI" id="CHEBI:28938"/>
        <dbReference type="ChEBI" id="CHEBI:57453"/>
        <dbReference type="ChEBI" id="CHEBI:83100"/>
        <dbReference type="ChEBI" id="CHEBI:83143"/>
        <dbReference type="EC" id="2.1.2.10"/>
    </reaction>
</comment>
<dbReference type="Gene3D" id="3.30.1360.120">
    <property type="entry name" value="Probable tRNA modification gtpase trme, domain 1"/>
    <property type="match status" value="1"/>
</dbReference>
<dbReference type="InterPro" id="IPR029043">
    <property type="entry name" value="GcvT/YgfZ_C"/>
</dbReference>
<dbReference type="InterPro" id="IPR006222">
    <property type="entry name" value="GCVT_N"/>
</dbReference>
<comment type="similarity">
    <text evidence="1">Belongs to the GcvT family.</text>
</comment>
<dbReference type="Gene3D" id="4.10.1250.10">
    <property type="entry name" value="Aminomethyltransferase fragment"/>
    <property type="match status" value="1"/>
</dbReference>
<keyword evidence="10" id="KW-1185">Reference proteome</keyword>
<dbReference type="EMBL" id="JANIBM010000012">
    <property type="protein sequence ID" value="MCQ8181780.1"/>
    <property type="molecule type" value="Genomic_DNA"/>
</dbReference>
<dbReference type="Pfam" id="PF08669">
    <property type="entry name" value="GCV_T_C"/>
    <property type="match status" value="1"/>
</dbReference>
<evidence type="ECO:0000259" key="8">
    <source>
        <dbReference type="Pfam" id="PF08669"/>
    </source>
</evidence>
<sequence>MTDLKQTPLAALHRELGAKMTAFAGYQMPVQYPRGIIHEHLHCRSRAGFFDISHMGQCLVLGPAAAEAIEKLTPGGIADLPVNSQKYSVLTNAQGGVIDDIIVTRLADGVGLIVNAGCKDKDFAYLREKLAGTATFRELADRALLALQGPEAAAVLAKFSSEATALNFLQVCDTNIAGAACTVSRSGYTGEDGFEISLPAETAERVAKVLLAEDGVEPIGLGARDTLRLEAGLCLYGHELNETITPIEAGLGWIFKKGHTDFPGAESILAQRQNAVGRRRVGLLVEGKIPVRDGALLLDNADSEVGIVSSGSFSPSLNRPIAMALVDQRVATTGIRLKALVRNSAVELTVCRLPFVPHRYHKPGR</sequence>
<keyword evidence="4 9" id="KW-0808">Transferase</keyword>
<dbReference type="RefSeq" id="WP_256611068.1">
    <property type="nucleotide sequence ID" value="NZ_JANIBM010000012.1"/>
</dbReference>
<evidence type="ECO:0000256" key="3">
    <source>
        <dbReference type="ARBA" id="ARBA00022576"/>
    </source>
</evidence>
<name>A0ABT1UHV4_9GAMM</name>
<dbReference type="InterPro" id="IPR027266">
    <property type="entry name" value="TrmE/GcvT-like"/>
</dbReference>
<protein>
    <recommendedName>
        <fullName evidence="2">aminomethyltransferase</fullName>
        <ecNumber evidence="2">2.1.2.10</ecNumber>
    </recommendedName>
    <alternativeName>
        <fullName evidence="5">Glycine cleavage system T protein</fullName>
    </alternativeName>
</protein>
<evidence type="ECO:0000256" key="6">
    <source>
        <dbReference type="ARBA" id="ARBA00047665"/>
    </source>
</evidence>
<comment type="caution">
    <text evidence="9">The sequence shown here is derived from an EMBL/GenBank/DDBJ whole genome shotgun (WGS) entry which is preliminary data.</text>
</comment>
<dbReference type="EC" id="2.1.2.10" evidence="2"/>
<dbReference type="InterPro" id="IPR028896">
    <property type="entry name" value="GcvT/YgfZ/DmdA"/>
</dbReference>
<dbReference type="SUPFAM" id="SSF103025">
    <property type="entry name" value="Folate-binding domain"/>
    <property type="match status" value="1"/>
</dbReference>
<dbReference type="PIRSF" id="PIRSF006487">
    <property type="entry name" value="GcvT"/>
    <property type="match status" value="1"/>
</dbReference>
<feature type="domain" description="GCVT N-terminal" evidence="7">
    <location>
        <begin position="11"/>
        <end position="257"/>
    </location>
</feature>
<dbReference type="GO" id="GO:0004047">
    <property type="term" value="F:aminomethyltransferase activity"/>
    <property type="evidence" value="ECO:0007669"/>
    <property type="project" value="UniProtKB-EC"/>
</dbReference>
<dbReference type="InterPro" id="IPR013977">
    <property type="entry name" value="GcvT_C"/>
</dbReference>
<dbReference type="SUPFAM" id="SSF101790">
    <property type="entry name" value="Aminomethyltransferase beta-barrel domain"/>
    <property type="match status" value="1"/>
</dbReference>
<dbReference type="PANTHER" id="PTHR43757:SF2">
    <property type="entry name" value="AMINOMETHYLTRANSFERASE, MITOCHONDRIAL"/>
    <property type="match status" value="1"/>
</dbReference>
<dbReference type="NCBIfam" id="NF001567">
    <property type="entry name" value="PRK00389.1"/>
    <property type="match status" value="1"/>
</dbReference>
<dbReference type="Gene3D" id="2.40.30.110">
    <property type="entry name" value="Aminomethyltransferase beta-barrel domains"/>
    <property type="match status" value="1"/>
</dbReference>
<feature type="domain" description="Aminomethyltransferase C-terminal" evidence="8">
    <location>
        <begin position="278"/>
        <end position="356"/>
    </location>
</feature>
<dbReference type="Pfam" id="PF01571">
    <property type="entry name" value="GCV_T"/>
    <property type="match status" value="1"/>
</dbReference>
<organism evidence="9 10">
    <name type="scientific">Methylomonas aurea</name>
    <dbReference type="NCBI Taxonomy" id="2952224"/>
    <lineage>
        <taxon>Bacteria</taxon>
        <taxon>Pseudomonadati</taxon>
        <taxon>Pseudomonadota</taxon>
        <taxon>Gammaproteobacteria</taxon>
        <taxon>Methylococcales</taxon>
        <taxon>Methylococcaceae</taxon>
        <taxon>Methylomonas</taxon>
    </lineage>
</organism>
<accession>A0ABT1UHV4</accession>
<gene>
    <name evidence="9" type="primary">gcvT</name>
    <name evidence="9" type="ORF">NP603_11730</name>
</gene>
<keyword evidence="3" id="KW-0032">Aminotransferase</keyword>
<evidence type="ECO:0000256" key="4">
    <source>
        <dbReference type="ARBA" id="ARBA00022679"/>
    </source>
</evidence>
<evidence type="ECO:0000256" key="1">
    <source>
        <dbReference type="ARBA" id="ARBA00008609"/>
    </source>
</evidence>
<evidence type="ECO:0000313" key="9">
    <source>
        <dbReference type="EMBL" id="MCQ8181780.1"/>
    </source>
</evidence>
<dbReference type="Proteomes" id="UP001524569">
    <property type="component" value="Unassembled WGS sequence"/>
</dbReference>
<reference evidence="9 10" key="1">
    <citation type="submission" date="2022-07" db="EMBL/GenBank/DDBJ databases">
        <title>Methylomonas rivi sp. nov., Methylomonas rosea sp. nov., Methylomonas aureus sp. nov. and Methylomonas subterranea sp. nov., four novel methanotrophs isolated from a freshwater creek and the deep terrestrial subsurface.</title>
        <authorList>
            <person name="Abin C."/>
            <person name="Sankaranarayanan K."/>
            <person name="Garner C."/>
            <person name="Sindelar R."/>
            <person name="Kotary K."/>
            <person name="Garner R."/>
            <person name="Barclay S."/>
            <person name="Lawson P."/>
            <person name="Krumholz L."/>
        </authorList>
    </citation>
    <scope>NUCLEOTIDE SEQUENCE [LARGE SCALE GENOMIC DNA]</scope>
    <source>
        <strain evidence="9 10">SURF-1</strain>
    </source>
</reference>
<evidence type="ECO:0000256" key="5">
    <source>
        <dbReference type="ARBA" id="ARBA00031395"/>
    </source>
</evidence>
<evidence type="ECO:0000256" key="2">
    <source>
        <dbReference type="ARBA" id="ARBA00012616"/>
    </source>
</evidence>
<dbReference type="NCBIfam" id="TIGR00528">
    <property type="entry name" value="gcvT"/>
    <property type="match status" value="1"/>
</dbReference>
<evidence type="ECO:0000259" key="7">
    <source>
        <dbReference type="Pfam" id="PF01571"/>
    </source>
</evidence>
<dbReference type="Gene3D" id="3.30.70.1400">
    <property type="entry name" value="Aminomethyltransferase beta-barrel domains"/>
    <property type="match status" value="1"/>
</dbReference>
<dbReference type="NCBIfam" id="NF010093">
    <property type="entry name" value="PRK13579.1"/>
    <property type="match status" value="1"/>
</dbReference>
<proteinExistence type="inferred from homology"/>